<organism evidence="1 2">
    <name type="scientific">Pilimelia columellifera subsp. columellifera</name>
    <dbReference type="NCBI Taxonomy" id="706583"/>
    <lineage>
        <taxon>Bacteria</taxon>
        <taxon>Bacillati</taxon>
        <taxon>Actinomycetota</taxon>
        <taxon>Actinomycetes</taxon>
        <taxon>Micromonosporales</taxon>
        <taxon>Micromonosporaceae</taxon>
        <taxon>Pilimelia</taxon>
    </lineage>
</organism>
<keyword evidence="2" id="KW-1185">Reference proteome</keyword>
<name>A0ABN3NG52_9ACTN</name>
<evidence type="ECO:0000313" key="1">
    <source>
        <dbReference type="EMBL" id="GAA2521228.1"/>
    </source>
</evidence>
<dbReference type="Proteomes" id="UP001499978">
    <property type="component" value="Unassembled WGS sequence"/>
</dbReference>
<reference evidence="1 2" key="1">
    <citation type="journal article" date="2019" name="Int. J. Syst. Evol. Microbiol.">
        <title>The Global Catalogue of Microorganisms (GCM) 10K type strain sequencing project: providing services to taxonomists for standard genome sequencing and annotation.</title>
        <authorList>
            <consortium name="The Broad Institute Genomics Platform"/>
            <consortium name="The Broad Institute Genome Sequencing Center for Infectious Disease"/>
            <person name="Wu L."/>
            <person name="Ma J."/>
        </authorList>
    </citation>
    <scope>NUCLEOTIDE SEQUENCE [LARGE SCALE GENOMIC DNA]</scope>
    <source>
        <strain evidence="1 2">JCM 3367</strain>
    </source>
</reference>
<proteinExistence type="predicted"/>
<sequence length="122" mass="12845">MKTIGGFLRDRPIAVKLGLVTGIALASLAVTGVVAAVSLDQATDRALTLQSAALHAQAQMEADMAHDAVSSDLLRVIVATNAAERQSATEDLSASSEMLRDKLVLFRSTDVSPSGRSPRSRR</sequence>
<comment type="caution">
    <text evidence="1">The sequence shown here is derived from an EMBL/GenBank/DDBJ whole genome shotgun (WGS) entry which is preliminary data.</text>
</comment>
<protein>
    <recommendedName>
        <fullName evidence="3">Methyl-accepting chemotaxis protein</fullName>
    </recommendedName>
</protein>
<evidence type="ECO:0008006" key="3">
    <source>
        <dbReference type="Google" id="ProtNLM"/>
    </source>
</evidence>
<gene>
    <name evidence="1" type="ORF">GCM10010201_18830</name>
</gene>
<evidence type="ECO:0000313" key="2">
    <source>
        <dbReference type="Proteomes" id="UP001499978"/>
    </source>
</evidence>
<dbReference type="EMBL" id="BAAARY010000006">
    <property type="protein sequence ID" value="GAA2521228.1"/>
    <property type="molecule type" value="Genomic_DNA"/>
</dbReference>
<accession>A0ABN3NG52</accession>
<dbReference type="RefSeq" id="WP_344171313.1">
    <property type="nucleotide sequence ID" value="NZ_BAAARY010000006.1"/>
</dbReference>